<evidence type="ECO:0000256" key="1">
    <source>
        <dbReference type="SAM" id="Coils"/>
    </source>
</evidence>
<dbReference type="EnsemblMetazoa" id="SSS_7758s_mrna">
    <property type="protein sequence ID" value="KAF7493876.1"/>
    <property type="gene ID" value="SSS_7758"/>
</dbReference>
<dbReference type="EMBL" id="WVUK01000054">
    <property type="protein sequence ID" value="KAF7493876.1"/>
    <property type="molecule type" value="Genomic_DNA"/>
</dbReference>
<evidence type="ECO:0000313" key="5">
    <source>
        <dbReference type="EnsemblMetazoa" id="KAF7493876.1"/>
    </source>
</evidence>
<feature type="compositionally biased region" description="Low complexity" evidence="2">
    <location>
        <begin position="130"/>
        <end position="142"/>
    </location>
</feature>
<sequence>MFRYKSNPCLILNSVNSSKSIIDHSYLSSRDDLKDRFYDLQDQHLELRREANKAQDQIKTLNTRLSRLLAEKKRFYRNARSEREIMMEEKIFDLESLIYKLRTQNDRLRERLELLQQKQSRETTNRRPLSSSISRTTTQTTSHRQHRASSSALIGVRSKTDSGLGSYFRPLNLRYPSQTSILSQSRKQIDSKLQDRSVRFRDLQEIKNSNVQNDIEESDRISSITATALQEARDEIIRLEMIIEQQQDLIDRLGLKPLIEEDYLKSSMSFATVTTTTTTSNLTTTKPNRNQNLRDDKMNGDDIQVGFFEFNRKNGDEHDENIDSLWHRYQNIMIHREAFRNVSMECRQIIERLYADLQSEQIRCEELRKKLNTIPYYSSVINEKEKAIELLDKENQILKQSMQQCIDQCLMTVSKNNGNDPKRSETDSNVLNEMKTIWEQNRQQYENQIDGLSRNLSRLNDDLDRQQNLYESLRSQYSLLQEINENDQLKIDHLEDKIKRLSEIFLFNDDEEKRVQNTVSSVVDSAIKSYEFNCEDRNDDRYNSRDYLDIEKSERNSISKSKAENLNNVVALEYDEVHRNGNFSSSDLDQTSINATSDTNTDSD</sequence>
<organism evidence="4 7">
    <name type="scientific">Sarcoptes scabiei</name>
    <name type="common">Itch mite</name>
    <name type="synonym">Acarus scabiei</name>
    <dbReference type="NCBI Taxonomy" id="52283"/>
    <lineage>
        <taxon>Eukaryota</taxon>
        <taxon>Metazoa</taxon>
        <taxon>Ecdysozoa</taxon>
        <taxon>Arthropoda</taxon>
        <taxon>Chelicerata</taxon>
        <taxon>Arachnida</taxon>
        <taxon>Acari</taxon>
        <taxon>Acariformes</taxon>
        <taxon>Sarcoptiformes</taxon>
        <taxon>Astigmata</taxon>
        <taxon>Psoroptidia</taxon>
        <taxon>Sarcoptoidea</taxon>
        <taxon>Sarcoptidae</taxon>
        <taxon>Sarcoptinae</taxon>
        <taxon>Sarcoptes</taxon>
    </lineage>
</organism>
<evidence type="ECO:0000313" key="3">
    <source>
        <dbReference type="EMBL" id="KAF7493876.1"/>
    </source>
</evidence>
<reference evidence="6" key="2">
    <citation type="journal article" date="2020" name="PLoS Negl. Trop. Dis.">
        <title>High-quality nuclear genome for Sarcoptes scabiei-A critical resource for a neglected parasite.</title>
        <authorList>
            <person name="Korhonen P.K."/>
            <person name="Gasser R.B."/>
            <person name="Ma G."/>
            <person name="Wang T."/>
            <person name="Stroehlein A.J."/>
            <person name="Young N.D."/>
            <person name="Ang C.S."/>
            <person name="Fernando D.D."/>
            <person name="Lu H.C."/>
            <person name="Taylor S."/>
            <person name="Reynolds S.L."/>
            <person name="Mofiz E."/>
            <person name="Najaraj S.H."/>
            <person name="Gowda H."/>
            <person name="Madugundu A."/>
            <person name="Renuse S."/>
            <person name="Holt D."/>
            <person name="Pandey A."/>
            <person name="Papenfuss A.T."/>
            <person name="Fischer K."/>
        </authorList>
    </citation>
    <scope>NUCLEOTIDE SEQUENCE [LARGE SCALE GENOMIC DNA]</scope>
</reference>
<keyword evidence="6" id="KW-1185">Reference proteome</keyword>
<dbReference type="OrthoDB" id="6514734at2759"/>
<protein>
    <submittedName>
        <fullName evidence="3">Protein fantom</fullName>
    </submittedName>
</protein>
<dbReference type="PANTHER" id="PTHR14240">
    <property type="entry name" value="RETINITIS PIGMENTOSA GTPASE REGULATOR-INTERACTING PROTEIN"/>
    <property type="match status" value="1"/>
</dbReference>
<reference evidence="4 7" key="1">
    <citation type="journal article" date="2015" name="Parasit. Vectors">
        <title>Draft genome of the scabies mite.</title>
        <authorList>
            <person name="Rider S.D.Jr."/>
            <person name="Morgan M.S."/>
            <person name="Arlian L.G."/>
        </authorList>
    </citation>
    <scope>NUCLEOTIDE SEQUENCE [LARGE SCALE GENOMIC DNA]</scope>
    <source>
        <strain evidence="4">Arlian Lab</strain>
    </source>
</reference>
<evidence type="ECO:0000313" key="4">
    <source>
        <dbReference type="EMBL" id="KPM05694.1"/>
    </source>
</evidence>
<name>A0A132A440_SARSC</name>
<dbReference type="InterPro" id="IPR031139">
    <property type="entry name" value="RPGRIP1_fam"/>
</dbReference>
<dbReference type="VEuPathDB" id="VectorBase:SSCA005174"/>
<evidence type="ECO:0000256" key="2">
    <source>
        <dbReference type="SAM" id="MobiDB-lite"/>
    </source>
</evidence>
<dbReference type="EMBL" id="JXLN01010423">
    <property type="protein sequence ID" value="KPM05694.1"/>
    <property type="molecule type" value="Genomic_DNA"/>
</dbReference>
<feature type="coiled-coil region" evidence="1">
    <location>
        <begin position="350"/>
        <end position="408"/>
    </location>
</feature>
<gene>
    <name evidence="4" type="ORF">QR98_0041620</name>
    <name evidence="3" type="ORF">SSS_7758</name>
</gene>
<feature type="coiled-coil region" evidence="1">
    <location>
        <begin position="435"/>
        <end position="504"/>
    </location>
</feature>
<reference evidence="3" key="3">
    <citation type="submission" date="2020-01" db="EMBL/GenBank/DDBJ databases">
        <authorList>
            <person name="Korhonen P.K.K."/>
            <person name="Guangxu M.G."/>
            <person name="Wang T.W."/>
            <person name="Stroehlein A.J.S."/>
            <person name="Young N.D."/>
            <person name="Ang C.-S.A."/>
            <person name="Fernando D.W.F."/>
            <person name="Lu H.L."/>
            <person name="Taylor S.T."/>
            <person name="Ehtesham M.E.M."/>
            <person name="Najaraj S.H.N."/>
            <person name="Harsha G.H.G."/>
            <person name="Madugundu A.M."/>
            <person name="Renuse S.R."/>
            <person name="Holt D.H."/>
            <person name="Pandey A.P."/>
            <person name="Papenfuss A.P."/>
            <person name="Gasser R.B.G."/>
            <person name="Fischer K.F."/>
        </authorList>
    </citation>
    <scope>NUCLEOTIDE SEQUENCE</scope>
    <source>
        <strain evidence="3">SSS_KF_BRIS2020</strain>
    </source>
</reference>
<dbReference type="Proteomes" id="UP000070412">
    <property type="component" value="Unassembled WGS sequence"/>
</dbReference>
<keyword evidence="1" id="KW-0175">Coiled coil</keyword>
<feature type="region of interest" description="Disordered" evidence="2">
    <location>
        <begin position="581"/>
        <end position="604"/>
    </location>
</feature>
<reference evidence="5" key="4">
    <citation type="submission" date="2022-06" db="UniProtKB">
        <authorList>
            <consortium name="EnsemblMetazoa"/>
        </authorList>
    </citation>
    <scope>IDENTIFICATION</scope>
</reference>
<dbReference type="Proteomes" id="UP000616769">
    <property type="component" value="Unassembled WGS sequence"/>
</dbReference>
<feature type="coiled-coil region" evidence="1">
    <location>
        <begin position="30"/>
        <end position="71"/>
    </location>
</feature>
<accession>A0A132A440</accession>
<feature type="region of interest" description="Disordered" evidence="2">
    <location>
        <begin position="118"/>
        <end position="152"/>
    </location>
</feature>
<evidence type="ECO:0000313" key="6">
    <source>
        <dbReference type="Proteomes" id="UP000070412"/>
    </source>
</evidence>
<proteinExistence type="predicted"/>
<evidence type="ECO:0000313" key="7">
    <source>
        <dbReference type="Proteomes" id="UP000616769"/>
    </source>
</evidence>
<dbReference type="AlphaFoldDB" id="A0A132A440"/>